<feature type="domain" description="SET" evidence="4">
    <location>
        <begin position="30"/>
        <end position="256"/>
    </location>
</feature>
<evidence type="ECO:0000256" key="1">
    <source>
        <dbReference type="ARBA" id="ARBA00022603"/>
    </source>
</evidence>
<sequence length="413" mass="45654">MSLNSLSQISEDEHLLMNSFDALVQSLGLELLIEARTTDAGRGLFSIAEIPPHTVLFQIPASQLVNCRTLAPHYPAGLDAIQLISLHLGRYRRTPQPDPLFGPYISTLPREFSHPLTTHVHQTDSTFPPSVATALARLHTRYLRDWNAVRGYLKANSLTKLADEVLEADFLWGWLNVNTRCVYHRLKGARSHPDNFTMCPILDLANHTVAGPTMIPRVSDAERNNAPPIAKLGDPLTLLSPATPTKPGEELYLTYGAHSNKTLFVEYGFVVPCAPDDPRAEVDVQDIVEPMFENQGNDGAAKMKILQDSGYWGDWTLDASPSVSYRLTTALRLLHVPLGDSGALERWQGTLTGLRDTVSDANESASKRTVADICAILIQRAKARMPETNSSMVRVLWEEEMHVAMRVSSMLGA</sequence>
<keyword evidence="3" id="KW-0949">S-adenosyl-L-methionine</keyword>
<dbReference type="GO" id="GO:0032259">
    <property type="term" value="P:methylation"/>
    <property type="evidence" value="ECO:0007669"/>
    <property type="project" value="UniProtKB-KW"/>
</dbReference>
<dbReference type="InterPro" id="IPR050600">
    <property type="entry name" value="SETD3_SETD6_MTase"/>
</dbReference>
<protein>
    <recommendedName>
        <fullName evidence="4">SET domain-containing protein</fullName>
    </recommendedName>
</protein>
<keyword evidence="2" id="KW-0808">Transferase</keyword>
<dbReference type="EMBL" id="JARIHO010000023">
    <property type="protein sequence ID" value="KAJ7343503.1"/>
    <property type="molecule type" value="Genomic_DNA"/>
</dbReference>
<evidence type="ECO:0000313" key="6">
    <source>
        <dbReference type="Proteomes" id="UP001218218"/>
    </source>
</evidence>
<dbReference type="Gene3D" id="3.90.1410.10">
    <property type="entry name" value="set domain protein methyltransferase, domain 1"/>
    <property type="match status" value="1"/>
</dbReference>
<dbReference type="InterPro" id="IPR044429">
    <property type="entry name" value="SETD4_SET"/>
</dbReference>
<reference evidence="5" key="1">
    <citation type="submission" date="2023-03" db="EMBL/GenBank/DDBJ databases">
        <title>Massive genome expansion in bonnet fungi (Mycena s.s.) driven by repeated elements and novel gene families across ecological guilds.</title>
        <authorList>
            <consortium name="Lawrence Berkeley National Laboratory"/>
            <person name="Harder C.B."/>
            <person name="Miyauchi S."/>
            <person name="Viragh M."/>
            <person name="Kuo A."/>
            <person name="Thoen E."/>
            <person name="Andreopoulos B."/>
            <person name="Lu D."/>
            <person name="Skrede I."/>
            <person name="Drula E."/>
            <person name="Henrissat B."/>
            <person name="Morin E."/>
            <person name="Kohler A."/>
            <person name="Barry K."/>
            <person name="LaButti K."/>
            <person name="Morin E."/>
            <person name="Salamov A."/>
            <person name="Lipzen A."/>
            <person name="Mereny Z."/>
            <person name="Hegedus B."/>
            <person name="Baldrian P."/>
            <person name="Stursova M."/>
            <person name="Weitz H."/>
            <person name="Taylor A."/>
            <person name="Grigoriev I.V."/>
            <person name="Nagy L.G."/>
            <person name="Martin F."/>
            <person name="Kauserud H."/>
        </authorList>
    </citation>
    <scope>NUCLEOTIDE SEQUENCE</scope>
    <source>
        <strain evidence="5">CBHHK002</strain>
    </source>
</reference>
<accession>A0AAD7EPR1</accession>
<gene>
    <name evidence="5" type="ORF">DFH08DRAFT_872866</name>
</gene>
<keyword evidence="6" id="KW-1185">Reference proteome</keyword>
<evidence type="ECO:0000313" key="5">
    <source>
        <dbReference type="EMBL" id="KAJ7343503.1"/>
    </source>
</evidence>
<dbReference type="AlphaFoldDB" id="A0AAD7EPR1"/>
<dbReference type="PROSITE" id="PS50280">
    <property type="entry name" value="SET"/>
    <property type="match status" value="1"/>
</dbReference>
<evidence type="ECO:0000256" key="3">
    <source>
        <dbReference type="ARBA" id="ARBA00022691"/>
    </source>
</evidence>
<evidence type="ECO:0000259" key="4">
    <source>
        <dbReference type="PROSITE" id="PS50280"/>
    </source>
</evidence>
<dbReference type="CDD" id="cd19177">
    <property type="entry name" value="SET_SETD4"/>
    <property type="match status" value="1"/>
</dbReference>
<dbReference type="InterPro" id="IPR001214">
    <property type="entry name" value="SET_dom"/>
</dbReference>
<dbReference type="Proteomes" id="UP001218218">
    <property type="component" value="Unassembled WGS sequence"/>
</dbReference>
<dbReference type="GO" id="GO:0016279">
    <property type="term" value="F:protein-lysine N-methyltransferase activity"/>
    <property type="evidence" value="ECO:0007669"/>
    <property type="project" value="InterPro"/>
</dbReference>
<name>A0AAD7EPR1_9AGAR</name>
<dbReference type="PANTHER" id="PTHR13271:SF47">
    <property type="entry name" value="ACTIN-HISTIDINE N-METHYLTRANSFERASE"/>
    <property type="match status" value="1"/>
</dbReference>
<dbReference type="InterPro" id="IPR046341">
    <property type="entry name" value="SET_dom_sf"/>
</dbReference>
<dbReference type="SUPFAM" id="SSF82199">
    <property type="entry name" value="SET domain"/>
    <property type="match status" value="1"/>
</dbReference>
<organism evidence="5 6">
    <name type="scientific">Mycena albidolilacea</name>
    <dbReference type="NCBI Taxonomy" id="1033008"/>
    <lineage>
        <taxon>Eukaryota</taxon>
        <taxon>Fungi</taxon>
        <taxon>Dikarya</taxon>
        <taxon>Basidiomycota</taxon>
        <taxon>Agaricomycotina</taxon>
        <taxon>Agaricomycetes</taxon>
        <taxon>Agaricomycetidae</taxon>
        <taxon>Agaricales</taxon>
        <taxon>Marasmiineae</taxon>
        <taxon>Mycenaceae</taxon>
        <taxon>Mycena</taxon>
    </lineage>
</organism>
<evidence type="ECO:0000256" key="2">
    <source>
        <dbReference type="ARBA" id="ARBA00022679"/>
    </source>
</evidence>
<dbReference type="PANTHER" id="PTHR13271">
    <property type="entry name" value="UNCHARACTERIZED PUTATIVE METHYLTRANSFERASE"/>
    <property type="match status" value="1"/>
</dbReference>
<keyword evidence="1" id="KW-0489">Methyltransferase</keyword>
<proteinExistence type="predicted"/>
<comment type="caution">
    <text evidence="5">The sequence shown here is derived from an EMBL/GenBank/DDBJ whole genome shotgun (WGS) entry which is preliminary data.</text>
</comment>